<accession>A0ACB9BR72</accession>
<dbReference type="EMBL" id="CM042014">
    <property type="protein sequence ID" value="KAI3724484.1"/>
    <property type="molecule type" value="Genomic_DNA"/>
</dbReference>
<reference evidence="2" key="1">
    <citation type="journal article" date="2022" name="Mol. Ecol. Resour.">
        <title>The genomes of chicory, endive, great burdock and yacon provide insights into Asteraceae palaeo-polyploidization history and plant inulin production.</title>
        <authorList>
            <person name="Fan W."/>
            <person name="Wang S."/>
            <person name="Wang H."/>
            <person name="Wang A."/>
            <person name="Jiang F."/>
            <person name="Liu H."/>
            <person name="Zhao H."/>
            <person name="Xu D."/>
            <person name="Zhang Y."/>
        </authorList>
    </citation>
    <scope>NUCLEOTIDE SEQUENCE [LARGE SCALE GENOMIC DNA]</scope>
    <source>
        <strain evidence="2">cv. Punajuju</strain>
    </source>
</reference>
<reference evidence="1 2" key="2">
    <citation type="journal article" date="2022" name="Mol. Ecol. Resour.">
        <title>The genomes of chicory, endive, great burdock and yacon provide insights into Asteraceae paleo-polyploidization history and plant inulin production.</title>
        <authorList>
            <person name="Fan W."/>
            <person name="Wang S."/>
            <person name="Wang H."/>
            <person name="Wang A."/>
            <person name="Jiang F."/>
            <person name="Liu H."/>
            <person name="Zhao H."/>
            <person name="Xu D."/>
            <person name="Zhang Y."/>
        </authorList>
    </citation>
    <scope>NUCLEOTIDE SEQUENCE [LARGE SCALE GENOMIC DNA]</scope>
    <source>
        <strain evidence="2">cv. Punajuju</strain>
        <tissue evidence="1">Leaves</tissue>
    </source>
</reference>
<keyword evidence="2" id="KW-1185">Reference proteome</keyword>
<comment type="caution">
    <text evidence="1">The sequence shown here is derived from an EMBL/GenBank/DDBJ whole genome shotgun (WGS) entry which is preliminary data.</text>
</comment>
<evidence type="ECO:0000313" key="2">
    <source>
        <dbReference type="Proteomes" id="UP001055811"/>
    </source>
</evidence>
<protein>
    <submittedName>
        <fullName evidence="1">Uncharacterized protein</fullName>
    </submittedName>
</protein>
<gene>
    <name evidence="1" type="ORF">L2E82_36263</name>
</gene>
<sequence>MLQPLILIHFSCSSFSFVTFLFTLLLLSEHGRTRVTLPKNVVVPAVIAFGDSIVDQGANNNLSTLVKANFSPYGKDFVDGKPTGRFSNNKTPADMIGKVCISHFSSALSIQFLLFFVFLTCMHG</sequence>
<organism evidence="1 2">
    <name type="scientific">Cichorium intybus</name>
    <name type="common">Chicory</name>
    <dbReference type="NCBI Taxonomy" id="13427"/>
    <lineage>
        <taxon>Eukaryota</taxon>
        <taxon>Viridiplantae</taxon>
        <taxon>Streptophyta</taxon>
        <taxon>Embryophyta</taxon>
        <taxon>Tracheophyta</taxon>
        <taxon>Spermatophyta</taxon>
        <taxon>Magnoliopsida</taxon>
        <taxon>eudicotyledons</taxon>
        <taxon>Gunneridae</taxon>
        <taxon>Pentapetalae</taxon>
        <taxon>asterids</taxon>
        <taxon>campanulids</taxon>
        <taxon>Asterales</taxon>
        <taxon>Asteraceae</taxon>
        <taxon>Cichorioideae</taxon>
        <taxon>Cichorieae</taxon>
        <taxon>Cichoriinae</taxon>
        <taxon>Cichorium</taxon>
    </lineage>
</organism>
<name>A0ACB9BR72_CICIN</name>
<evidence type="ECO:0000313" key="1">
    <source>
        <dbReference type="EMBL" id="KAI3724484.1"/>
    </source>
</evidence>
<dbReference type="Proteomes" id="UP001055811">
    <property type="component" value="Linkage Group LG06"/>
</dbReference>
<proteinExistence type="predicted"/>